<dbReference type="Proteomes" id="UP001470230">
    <property type="component" value="Unassembled WGS sequence"/>
</dbReference>
<dbReference type="EMBL" id="JAPFFF010000003">
    <property type="protein sequence ID" value="KAK8894763.1"/>
    <property type="molecule type" value="Genomic_DNA"/>
</dbReference>
<accession>A0ABR2KUN3</accession>
<evidence type="ECO:0000313" key="3">
    <source>
        <dbReference type="Proteomes" id="UP001470230"/>
    </source>
</evidence>
<name>A0ABR2KUN3_9EUKA</name>
<keyword evidence="3" id="KW-1185">Reference proteome</keyword>
<feature type="coiled-coil region" evidence="1">
    <location>
        <begin position="4"/>
        <end position="31"/>
    </location>
</feature>
<evidence type="ECO:0000256" key="1">
    <source>
        <dbReference type="SAM" id="Coils"/>
    </source>
</evidence>
<protein>
    <submittedName>
        <fullName evidence="2">Uncharacterized protein</fullName>
    </submittedName>
</protein>
<reference evidence="2 3" key="1">
    <citation type="submission" date="2024-04" db="EMBL/GenBank/DDBJ databases">
        <title>Tritrichomonas musculus Genome.</title>
        <authorList>
            <person name="Alves-Ferreira E."/>
            <person name="Grigg M."/>
            <person name="Lorenzi H."/>
            <person name="Galac M."/>
        </authorList>
    </citation>
    <scope>NUCLEOTIDE SEQUENCE [LARGE SCALE GENOMIC DNA]</scope>
    <source>
        <strain evidence="2 3">EAF2021</strain>
    </source>
</reference>
<proteinExistence type="predicted"/>
<feature type="coiled-coil region" evidence="1">
    <location>
        <begin position="349"/>
        <end position="394"/>
    </location>
</feature>
<comment type="caution">
    <text evidence="2">The sequence shown here is derived from an EMBL/GenBank/DDBJ whole genome shotgun (WGS) entry which is preliminary data.</text>
</comment>
<evidence type="ECO:0000313" key="2">
    <source>
        <dbReference type="EMBL" id="KAK8894763.1"/>
    </source>
</evidence>
<gene>
    <name evidence="2" type="ORF">M9Y10_023200</name>
</gene>
<feature type="coiled-coil region" evidence="1">
    <location>
        <begin position="181"/>
        <end position="260"/>
    </location>
</feature>
<sequence length="396" mass="46743">MSVIKSLQGEINRLDDLIEQKENELFRLEQIVIKITEPKEIEYSKRKEIDRLQKNMEAFSSALSSFGLPPKTRIQSLTSFLEELFKQSQQIKAKRDRYANMIPIAEQQCAEMKQAVENQRSQIINDYSNQLQKFKEIRDLFNSLASSLRTFNPNYIIPMRESWNNFPYAKQGFSGIQNKLNAAADNTKKALTDERVDYEHQIAQVQAEIEKLKKQILQFQKRNEEAQKAYDESVRKAKECQSVKKRLEKYMEKERDFRQKTIKFCSDIYFESGEEILIKQNQKIDDFMAKLSQIHQSFKIISAELEAESNPIHERFTVKFKAKTNYTKLRRSLAQTIPTQEIPLYALTQTQLKKRYEDCKSANENLEATFKVRKEKAQNILREAQIRYEEARRNSK</sequence>
<organism evidence="2 3">
    <name type="scientific">Tritrichomonas musculus</name>
    <dbReference type="NCBI Taxonomy" id="1915356"/>
    <lineage>
        <taxon>Eukaryota</taxon>
        <taxon>Metamonada</taxon>
        <taxon>Parabasalia</taxon>
        <taxon>Tritrichomonadida</taxon>
        <taxon>Tritrichomonadidae</taxon>
        <taxon>Tritrichomonas</taxon>
    </lineage>
</organism>
<keyword evidence="1" id="KW-0175">Coiled coil</keyword>